<evidence type="ECO:0000256" key="2">
    <source>
        <dbReference type="SAM" id="SignalP"/>
    </source>
</evidence>
<dbReference type="RefSeq" id="WP_343886728.1">
    <property type="nucleotide sequence ID" value="NZ_BAAAKI010000022.1"/>
</dbReference>
<name>A0ABW1X2U2_9ACTN</name>
<dbReference type="SUPFAM" id="SSF53474">
    <property type="entry name" value="alpha/beta-Hydrolases"/>
    <property type="match status" value="1"/>
</dbReference>
<gene>
    <name evidence="3" type="ORF">ACFP57_08120</name>
</gene>
<feature type="region of interest" description="Disordered" evidence="1">
    <location>
        <begin position="39"/>
        <end position="58"/>
    </location>
</feature>
<comment type="caution">
    <text evidence="3">The sequence shown here is derived from an EMBL/GenBank/DDBJ whole genome shotgun (WGS) entry which is preliminary data.</text>
</comment>
<feature type="signal peptide" evidence="2">
    <location>
        <begin position="1"/>
        <end position="29"/>
    </location>
</feature>
<reference evidence="4" key="1">
    <citation type="journal article" date="2019" name="Int. J. Syst. Evol. Microbiol.">
        <title>The Global Catalogue of Microorganisms (GCM) 10K type strain sequencing project: providing services to taxonomists for standard genome sequencing and annotation.</title>
        <authorList>
            <consortium name="The Broad Institute Genomics Platform"/>
            <consortium name="The Broad Institute Genome Sequencing Center for Infectious Disease"/>
            <person name="Wu L."/>
            <person name="Ma J."/>
        </authorList>
    </citation>
    <scope>NUCLEOTIDE SEQUENCE [LARGE SCALE GENOMIC DNA]</scope>
    <source>
        <strain evidence="4">CGMCC 1.15277</strain>
    </source>
</reference>
<protein>
    <submittedName>
        <fullName evidence="3">Esterase/lipase family protein</fullName>
    </submittedName>
</protein>
<proteinExistence type="predicted"/>
<feature type="chain" id="PRO_5045693015" evidence="2">
    <location>
        <begin position="30"/>
        <end position="178"/>
    </location>
</feature>
<dbReference type="Gene3D" id="3.40.50.1820">
    <property type="entry name" value="alpha/beta hydrolase"/>
    <property type="match status" value="1"/>
</dbReference>
<sequence length="178" mass="18964">MTRHVLRRLGVGVAACLAFTGLSSGPARATDVNTTTLPPGVEMPSSPGGVPAGPDGPAQTTMYRAAPVAWAHPGMNPTGANDFGCRPTNGRLPVVLIPGTNSDAYSAWSMYSPRLRALGYCVFSPNFNGRLSLAQNFAYTGDIRDSAKGLKMFVEHVMKMRHSIDEMVTSAWQARTAH</sequence>
<dbReference type="InterPro" id="IPR029058">
    <property type="entry name" value="AB_hydrolase_fold"/>
</dbReference>
<keyword evidence="2" id="KW-0732">Signal</keyword>
<dbReference type="EMBL" id="JBHSUA010000017">
    <property type="protein sequence ID" value="MFC6396948.1"/>
    <property type="molecule type" value="Genomic_DNA"/>
</dbReference>
<evidence type="ECO:0000256" key="1">
    <source>
        <dbReference type="SAM" id="MobiDB-lite"/>
    </source>
</evidence>
<evidence type="ECO:0000313" key="3">
    <source>
        <dbReference type="EMBL" id="MFC6396948.1"/>
    </source>
</evidence>
<evidence type="ECO:0000313" key="4">
    <source>
        <dbReference type="Proteomes" id="UP001596266"/>
    </source>
</evidence>
<accession>A0ABW1X2U2</accession>
<keyword evidence="4" id="KW-1185">Reference proteome</keyword>
<dbReference type="Proteomes" id="UP001596266">
    <property type="component" value="Unassembled WGS sequence"/>
</dbReference>
<organism evidence="3 4">
    <name type="scientific">Luteococcus sanguinis</name>
    <dbReference type="NCBI Taxonomy" id="174038"/>
    <lineage>
        <taxon>Bacteria</taxon>
        <taxon>Bacillati</taxon>
        <taxon>Actinomycetota</taxon>
        <taxon>Actinomycetes</taxon>
        <taxon>Propionibacteriales</taxon>
        <taxon>Propionibacteriaceae</taxon>
        <taxon>Luteococcus</taxon>
    </lineage>
</organism>
<feature type="compositionally biased region" description="Low complexity" evidence="1">
    <location>
        <begin position="44"/>
        <end position="58"/>
    </location>
</feature>